<evidence type="ECO:0000259" key="4">
    <source>
        <dbReference type="PROSITE" id="PS50853"/>
    </source>
</evidence>
<dbReference type="PANTHER" id="PTHR12411">
    <property type="entry name" value="CYSTEINE PROTEASE FAMILY C1-RELATED"/>
    <property type="match status" value="1"/>
</dbReference>
<dbReference type="InterPro" id="IPR036116">
    <property type="entry name" value="FN3_sf"/>
</dbReference>
<dbReference type="InterPro" id="IPR025660">
    <property type="entry name" value="Pept_his_AS"/>
</dbReference>
<dbReference type="InterPro" id="IPR003961">
    <property type="entry name" value="FN3_dom"/>
</dbReference>
<feature type="region of interest" description="Disordered" evidence="2">
    <location>
        <begin position="302"/>
        <end position="325"/>
    </location>
</feature>
<dbReference type="SUPFAM" id="SSF54001">
    <property type="entry name" value="Cysteine proteinases"/>
    <property type="match status" value="1"/>
</dbReference>
<proteinExistence type="inferred from homology"/>
<reference evidence="5 6" key="1">
    <citation type="submission" date="2018-02" db="EMBL/GenBank/DDBJ databases">
        <title>Novel Leptospira species isolated from soil and water in Japan.</title>
        <authorList>
            <person name="Nakao R."/>
            <person name="Masuzawa T."/>
        </authorList>
    </citation>
    <scope>NUCLEOTIDE SEQUENCE [LARGE SCALE GENOMIC DNA]</scope>
    <source>
        <strain evidence="5 6">YH101</strain>
    </source>
</reference>
<comment type="caution">
    <text evidence="5">The sequence shown here is derived from an EMBL/GenBank/DDBJ whole genome shotgun (WGS) entry which is preliminary data.</text>
</comment>
<gene>
    <name evidence="5" type="ORF">LPTSP4_34970</name>
</gene>
<feature type="signal peptide" evidence="3">
    <location>
        <begin position="1"/>
        <end position="22"/>
    </location>
</feature>
<comment type="similarity">
    <text evidence="1">Belongs to the peptidase C1 family.</text>
</comment>
<sequence>MKCLRGKITLLYFTIFSVVVDAQTFDPNSVRSKDCKPGVYQCGYLPAPKEIQDTIPLKRDFNSFEELPSSIDLSSQMPPVGNQGQQNSCVAWASGYAIRSFLAKNGGKVSNYDPPFVGGGGNNVFSPAFIYNQQNGGKDAGLYYYKTMDFLQKNGVVPWSSMPYSDKDYKSQPSASAKQEALAYRIKSYTRLNIKKPDEIKRVLAGGNVVLFGIIIDDAFYQLKAGEIYDKTGGQSYGGHAMTIVGYDDKKKSKSGHVGAFKFQNSWGENWADKGFGWLSYNMLAAVGQEAYALVDDTKTNTSPTSNEVSLKPLSPPQQIKVSRGESDSNIGLSWEQVPGAISYLIQRREEGDSKPKDIAYSTTTNYLDSNLSPNTTYFYTLISISADTSSSPSTEVEGFTISKVNPNAKPQAVSGINGKTYIVNGKPQVALVWSALEGVSTYTVAKSVSGGKWKVLGTTPNTAYIDTLPSKDSINGYRIRATGKNKKIGPWSDTFGISIGDANAETAPTGQVSDLQASDGDYSDKIFVQWSEMPGATGYYVFRFDENAKLSKEFTVKSNSFEDKDAPILTGKYFSYTIYGYNSAGYSEQSEFVIGRAEPSLAKRAAGKTLAPPTSVSGSLDEKNKLTIVKWSSVKDASEYYIYRKLLKSTTSAVGKQLEFVQAVPGNKTEYSESFPGKPGDLFVYSVRSKSEFGGESKDSTLVSIFLNPQLPSVKKRALSISDLPQEFVGTWTGFHWNAKSGPQKITLELKSNHQDFNASLSINDKVMKTFSGSWTPGSTGVRSEGFSFDLQKEIPGNSLVQFPGLAGWEEDLELSLTKLDTK</sequence>
<dbReference type="Pfam" id="PF00112">
    <property type="entry name" value="Peptidase_C1"/>
    <property type="match status" value="1"/>
</dbReference>
<dbReference type="Proteomes" id="UP000245133">
    <property type="component" value="Unassembled WGS sequence"/>
</dbReference>
<dbReference type="CDD" id="cd00063">
    <property type="entry name" value="FN3"/>
    <property type="match status" value="1"/>
</dbReference>
<dbReference type="CDD" id="cd02619">
    <property type="entry name" value="Peptidase_C1"/>
    <property type="match status" value="1"/>
</dbReference>
<dbReference type="EMBL" id="BFBB01000009">
    <property type="protein sequence ID" value="GBF51959.1"/>
    <property type="molecule type" value="Genomic_DNA"/>
</dbReference>
<name>A0A2P2E511_9LEPT</name>
<dbReference type="GO" id="GO:0008234">
    <property type="term" value="F:cysteine-type peptidase activity"/>
    <property type="evidence" value="ECO:0007669"/>
    <property type="project" value="InterPro"/>
</dbReference>
<dbReference type="RefSeq" id="WP_108978342.1">
    <property type="nucleotide sequence ID" value="NZ_BFBB01000009.1"/>
</dbReference>
<evidence type="ECO:0000256" key="2">
    <source>
        <dbReference type="SAM" id="MobiDB-lite"/>
    </source>
</evidence>
<evidence type="ECO:0000313" key="6">
    <source>
        <dbReference type="Proteomes" id="UP000245133"/>
    </source>
</evidence>
<feature type="chain" id="PRO_5015175980" evidence="3">
    <location>
        <begin position="23"/>
        <end position="824"/>
    </location>
</feature>
<dbReference type="InterPro" id="IPR013128">
    <property type="entry name" value="Peptidase_C1A"/>
</dbReference>
<evidence type="ECO:0000256" key="1">
    <source>
        <dbReference type="ARBA" id="ARBA00008455"/>
    </source>
</evidence>
<dbReference type="Gene3D" id="2.60.40.10">
    <property type="entry name" value="Immunoglobulins"/>
    <property type="match status" value="3"/>
</dbReference>
<protein>
    <submittedName>
        <fullName evidence="5">Papain family cysteine protease</fullName>
    </submittedName>
</protein>
<keyword evidence="6" id="KW-1185">Reference proteome</keyword>
<accession>A0A2P2E511</accession>
<dbReference type="GO" id="GO:0006508">
    <property type="term" value="P:proteolysis"/>
    <property type="evidence" value="ECO:0007669"/>
    <property type="project" value="UniProtKB-KW"/>
</dbReference>
<keyword evidence="3" id="KW-0732">Signal</keyword>
<dbReference type="SMART" id="SM00645">
    <property type="entry name" value="Pept_C1"/>
    <property type="match status" value="1"/>
</dbReference>
<feature type="domain" description="Fibronectin type-III" evidence="4">
    <location>
        <begin position="316"/>
        <end position="405"/>
    </location>
</feature>
<dbReference type="InterPro" id="IPR013783">
    <property type="entry name" value="Ig-like_fold"/>
</dbReference>
<dbReference type="PROSITE" id="PS00639">
    <property type="entry name" value="THIOL_PROTEASE_HIS"/>
    <property type="match status" value="1"/>
</dbReference>
<organism evidence="5 6">
    <name type="scientific">Leptospira ryugenii</name>
    <dbReference type="NCBI Taxonomy" id="1917863"/>
    <lineage>
        <taxon>Bacteria</taxon>
        <taxon>Pseudomonadati</taxon>
        <taxon>Spirochaetota</taxon>
        <taxon>Spirochaetia</taxon>
        <taxon>Leptospirales</taxon>
        <taxon>Leptospiraceae</taxon>
        <taxon>Leptospira</taxon>
    </lineage>
</organism>
<evidence type="ECO:0000256" key="3">
    <source>
        <dbReference type="SAM" id="SignalP"/>
    </source>
</evidence>
<dbReference type="AlphaFoldDB" id="A0A2P2E511"/>
<dbReference type="InterPro" id="IPR038765">
    <property type="entry name" value="Papain-like_cys_pep_sf"/>
</dbReference>
<dbReference type="OrthoDB" id="3648721at2"/>
<dbReference type="SMART" id="SM00060">
    <property type="entry name" value="FN3"/>
    <property type="match status" value="2"/>
</dbReference>
<dbReference type="PROSITE" id="PS50853">
    <property type="entry name" value="FN3"/>
    <property type="match status" value="1"/>
</dbReference>
<keyword evidence="5" id="KW-0645">Protease</keyword>
<dbReference type="Pfam" id="PF00041">
    <property type="entry name" value="fn3"/>
    <property type="match status" value="1"/>
</dbReference>
<dbReference type="InterPro" id="IPR000668">
    <property type="entry name" value="Peptidase_C1A_C"/>
</dbReference>
<evidence type="ECO:0000313" key="5">
    <source>
        <dbReference type="EMBL" id="GBF51959.1"/>
    </source>
</evidence>
<keyword evidence="5" id="KW-0378">Hydrolase</keyword>
<dbReference type="SUPFAM" id="SSF49265">
    <property type="entry name" value="Fibronectin type III"/>
    <property type="match status" value="2"/>
</dbReference>
<dbReference type="Gene3D" id="3.90.70.10">
    <property type="entry name" value="Cysteine proteinases"/>
    <property type="match status" value="1"/>
</dbReference>